<dbReference type="InterPro" id="IPR000719">
    <property type="entry name" value="Prot_kinase_dom"/>
</dbReference>
<feature type="compositionally biased region" description="Polar residues" evidence="7">
    <location>
        <begin position="40"/>
        <end position="57"/>
    </location>
</feature>
<evidence type="ECO:0000259" key="8">
    <source>
        <dbReference type="PROSITE" id="PS50011"/>
    </source>
</evidence>
<evidence type="ECO:0000256" key="1">
    <source>
        <dbReference type="ARBA" id="ARBA00022527"/>
    </source>
</evidence>
<keyword evidence="2" id="KW-0808">Transferase</keyword>
<dbReference type="PROSITE" id="PS00108">
    <property type="entry name" value="PROTEIN_KINASE_ST"/>
    <property type="match status" value="1"/>
</dbReference>
<dbReference type="GO" id="GO:0005524">
    <property type="term" value="F:ATP binding"/>
    <property type="evidence" value="ECO:0007669"/>
    <property type="project" value="UniProtKB-UniRule"/>
</dbReference>
<dbReference type="Gene3D" id="1.10.510.10">
    <property type="entry name" value="Transferase(Phosphotransferase) domain 1"/>
    <property type="match status" value="1"/>
</dbReference>
<evidence type="ECO:0000256" key="3">
    <source>
        <dbReference type="ARBA" id="ARBA00022741"/>
    </source>
</evidence>
<dbReference type="InterPro" id="IPR017441">
    <property type="entry name" value="Protein_kinase_ATP_BS"/>
</dbReference>
<dbReference type="SMART" id="SM00220">
    <property type="entry name" value="S_TKc"/>
    <property type="match status" value="1"/>
</dbReference>
<dbReference type="InterPro" id="IPR051681">
    <property type="entry name" value="Ser/Thr_Kinases-Pseudokinases"/>
</dbReference>
<evidence type="ECO:0000256" key="6">
    <source>
        <dbReference type="PROSITE-ProRule" id="PRU10141"/>
    </source>
</evidence>
<keyword evidence="3 6" id="KW-0547">Nucleotide-binding</keyword>
<organism evidence="9 10">
    <name type="scientific">Mycena rosella</name>
    <name type="common">Pink bonnet</name>
    <name type="synonym">Agaricus rosellus</name>
    <dbReference type="NCBI Taxonomy" id="1033263"/>
    <lineage>
        <taxon>Eukaryota</taxon>
        <taxon>Fungi</taxon>
        <taxon>Dikarya</taxon>
        <taxon>Basidiomycota</taxon>
        <taxon>Agaricomycotina</taxon>
        <taxon>Agaricomycetes</taxon>
        <taxon>Agaricomycetidae</taxon>
        <taxon>Agaricales</taxon>
        <taxon>Marasmiineae</taxon>
        <taxon>Mycenaceae</taxon>
        <taxon>Mycena</taxon>
    </lineage>
</organism>
<evidence type="ECO:0000313" key="10">
    <source>
        <dbReference type="Proteomes" id="UP001221757"/>
    </source>
</evidence>
<dbReference type="InterPro" id="IPR001245">
    <property type="entry name" value="Ser-Thr/Tyr_kinase_cat_dom"/>
</dbReference>
<dbReference type="EMBL" id="JARKIE010000059">
    <property type="protein sequence ID" value="KAJ7691291.1"/>
    <property type="molecule type" value="Genomic_DNA"/>
</dbReference>
<dbReference type="Gene3D" id="1.20.930.20">
    <property type="entry name" value="Adaptor protein Cbl, N-terminal domain"/>
    <property type="match status" value="1"/>
</dbReference>
<dbReference type="InterPro" id="IPR008271">
    <property type="entry name" value="Ser/Thr_kinase_AS"/>
</dbReference>
<evidence type="ECO:0000256" key="2">
    <source>
        <dbReference type="ARBA" id="ARBA00022679"/>
    </source>
</evidence>
<dbReference type="Gene3D" id="3.30.200.20">
    <property type="entry name" value="Phosphorylase Kinase, domain 1"/>
    <property type="match status" value="1"/>
</dbReference>
<dbReference type="InterPro" id="IPR059179">
    <property type="entry name" value="MLKL-like_MCAfunc"/>
</dbReference>
<dbReference type="InterPro" id="IPR036537">
    <property type="entry name" value="Adaptor_Cbl_N_dom_sf"/>
</dbReference>
<accession>A0AAD7DH43</accession>
<keyword evidence="5 6" id="KW-0067">ATP-binding</keyword>
<dbReference type="SUPFAM" id="SSF56112">
    <property type="entry name" value="Protein kinase-like (PK-like)"/>
    <property type="match status" value="1"/>
</dbReference>
<dbReference type="GO" id="GO:0007166">
    <property type="term" value="P:cell surface receptor signaling pathway"/>
    <property type="evidence" value="ECO:0007669"/>
    <property type="project" value="InterPro"/>
</dbReference>
<keyword evidence="10" id="KW-1185">Reference proteome</keyword>
<sequence>MPSSAQIPTHKAPLASSSSTSTLRQLQSMPTPPLSRPRGLSTSTLRGSSIQPTQAGSSRVAKPAPSLGLFPDFVMPNYEYSDRPTSSFIFRSRSQSQSYASSSAAISPTTIVAPSTAGDHPASPTPASWWGRNVRDEILPRPWRDPPRRKGTIPSEQTDSWSHTKKRVTAAVAHVLGTSLLVTHEALLLTSEFLDVVPIPVPGLEIAAKILLGIWDSVQGVDLNRLACLRLTERCAEILLSVREEIKDAGDIVGDELAMPIEKLVGSFTRVHDFMLKQTHRPFLKRYLKREEIIRDIAGCDKALGEALSMFGISIQIRILKQVQAAELSRQSDTRALLESVIRSQQLVSAPSAALQGLGITLSSNTTGLPPSSSHKSLVTHPEEPCDIQPHTVLPTLQNLHTMQNTLDLAHDTADLRTLMRDAVSQSSDAEMIRVLQVGREEMPEALKTLQRALERVGVVNNPPSPSAPLAEPPAVPVNFPTTLAPQSIERSITTSSSGSSAMGVSAGTGRDMLDREFMESGIDALRRMSRGGELGLPSWTITRYEVDRDVKIGMGFFSDVYRGTWRNRTVAIKVLAECTPRELFVKEVGIWKEFRHPHVLELYGASGASGEGPWFFVCPYEKYGCLSEFLRKVASANPAFDSVSGFGARERNASFPGWTAVGGGSVIRNGGRSRHTSVSGDIFGIHAGKEGDLLRFMHEIAKGMDYLHSQGVLHGDLKAANILVDDRIHCLVSDFGQSEMKSEVFRISGTSPPHGTLRWQAPELMSGHCQLTTAMDVYGFAMCCVEILTMGRMPWPVSNDDDVRHFVTKENTRPSIPPSRFNTPALQEILRICWHKDPFVRPSFSKIVKDVKQLRKSFCGPSSNPEDIPSPRIPDWQEAEDDYTYTSRPSPDMHPIPLPGDSPPRNLGSFPFFGGSATHSSAANSLNTYFHTTRDASISPDDSVANVSSSLIHASLSYKEDTVATPRTHMTEEVLFTPSNRTSSFFASIPQLNPSEEDLNHLLLGNRDGNDSPPPVDERMAQLRNERRYRLLLSHEFHPSLTLPLWSPSPVSLGAVGYLSKPSGAFVTIFNCFTPEKSATGLLRTLPSVHGYGQVTTGSQRQDKRNAAQRGLDAIAGLLTFKTKSEGPISQSVSRRYSFPLRTGHKAAYLCTETTMYRYVESLDAPKKWFKSNVDWIMETYGPMHQIQKEDLFLVIGTLSAPDYALFVSHKHPDGQAHFNVFSSTKSSQPWGTFTTDTGSELAGPCYHEPAVSNPLSASKVSSNSTGNHVWDTVLIARLRFKPDVLEPTSL</sequence>
<feature type="region of interest" description="Disordered" evidence="7">
    <location>
        <begin position="1"/>
        <end position="64"/>
    </location>
</feature>
<feature type="region of interest" description="Disordered" evidence="7">
    <location>
        <begin position="140"/>
        <end position="161"/>
    </location>
</feature>
<evidence type="ECO:0000256" key="5">
    <source>
        <dbReference type="ARBA" id="ARBA00022840"/>
    </source>
</evidence>
<dbReference type="CDD" id="cd21037">
    <property type="entry name" value="MLKL_NTD"/>
    <property type="match status" value="1"/>
</dbReference>
<dbReference type="InterPro" id="IPR011009">
    <property type="entry name" value="Kinase-like_dom_sf"/>
</dbReference>
<dbReference type="PROSITE" id="PS00107">
    <property type="entry name" value="PROTEIN_KINASE_ATP"/>
    <property type="match status" value="1"/>
</dbReference>
<evidence type="ECO:0000256" key="7">
    <source>
        <dbReference type="SAM" id="MobiDB-lite"/>
    </source>
</evidence>
<reference evidence="9" key="1">
    <citation type="submission" date="2023-03" db="EMBL/GenBank/DDBJ databases">
        <title>Massive genome expansion in bonnet fungi (Mycena s.s.) driven by repeated elements and novel gene families across ecological guilds.</title>
        <authorList>
            <consortium name="Lawrence Berkeley National Laboratory"/>
            <person name="Harder C.B."/>
            <person name="Miyauchi S."/>
            <person name="Viragh M."/>
            <person name="Kuo A."/>
            <person name="Thoen E."/>
            <person name="Andreopoulos B."/>
            <person name="Lu D."/>
            <person name="Skrede I."/>
            <person name="Drula E."/>
            <person name="Henrissat B."/>
            <person name="Morin E."/>
            <person name="Kohler A."/>
            <person name="Barry K."/>
            <person name="LaButti K."/>
            <person name="Morin E."/>
            <person name="Salamov A."/>
            <person name="Lipzen A."/>
            <person name="Mereny Z."/>
            <person name="Hegedus B."/>
            <person name="Baldrian P."/>
            <person name="Stursova M."/>
            <person name="Weitz H."/>
            <person name="Taylor A."/>
            <person name="Grigoriev I.V."/>
            <person name="Nagy L.G."/>
            <person name="Martin F."/>
            <person name="Kauserud H."/>
        </authorList>
    </citation>
    <scope>NUCLEOTIDE SEQUENCE</scope>
    <source>
        <strain evidence="9">CBHHK067</strain>
    </source>
</reference>
<feature type="compositionally biased region" description="Low complexity" evidence="7">
    <location>
        <begin position="16"/>
        <end position="28"/>
    </location>
</feature>
<keyword evidence="1" id="KW-0723">Serine/threonine-protein kinase</keyword>
<dbReference type="PANTHER" id="PTHR44329">
    <property type="entry name" value="SERINE/THREONINE-PROTEIN KINASE TNNI3K-RELATED"/>
    <property type="match status" value="1"/>
</dbReference>
<comment type="caution">
    <text evidence="9">The sequence shown here is derived from an EMBL/GenBank/DDBJ whole genome shotgun (WGS) entry which is preliminary data.</text>
</comment>
<protein>
    <recommendedName>
        <fullName evidence="8">Protein kinase domain-containing protein</fullName>
    </recommendedName>
</protein>
<feature type="domain" description="Protein kinase" evidence="8">
    <location>
        <begin position="547"/>
        <end position="859"/>
    </location>
</feature>
<evidence type="ECO:0000256" key="4">
    <source>
        <dbReference type="ARBA" id="ARBA00022777"/>
    </source>
</evidence>
<dbReference type="Pfam" id="PF07714">
    <property type="entry name" value="PK_Tyr_Ser-Thr"/>
    <property type="match status" value="1"/>
</dbReference>
<name>A0AAD7DH43_MYCRO</name>
<feature type="region of interest" description="Disordered" evidence="7">
    <location>
        <begin position="883"/>
        <end position="913"/>
    </location>
</feature>
<feature type="compositionally biased region" description="Pro residues" evidence="7">
    <location>
        <begin position="893"/>
        <end position="903"/>
    </location>
</feature>
<dbReference type="PANTHER" id="PTHR44329:SF288">
    <property type="entry name" value="MITOGEN-ACTIVATED PROTEIN KINASE KINASE KINASE 20"/>
    <property type="match status" value="1"/>
</dbReference>
<gene>
    <name evidence="9" type="ORF">B0H17DRAFT_565167</name>
</gene>
<keyword evidence="4" id="KW-0418">Kinase</keyword>
<evidence type="ECO:0000313" key="9">
    <source>
        <dbReference type="EMBL" id="KAJ7691291.1"/>
    </source>
</evidence>
<dbReference type="GO" id="GO:0004674">
    <property type="term" value="F:protein serine/threonine kinase activity"/>
    <property type="evidence" value="ECO:0007669"/>
    <property type="project" value="UniProtKB-KW"/>
</dbReference>
<dbReference type="Proteomes" id="UP001221757">
    <property type="component" value="Unassembled WGS sequence"/>
</dbReference>
<proteinExistence type="predicted"/>
<feature type="binding site" evidence="6">
    <location>
        <position position="574"/>
    </location>
    <ligand>
        <name>ATP</name>
        <dbReference type="ChEBI" id="CHEBI:30616"/>
    </ligand>
</feature>
<dbReference type="PROSITE" id="PS50011">
    <property type="entry name" value="PROTEIN_KINASE_DOM"/>
    <property type="match status" value="1"/>
</dbReference>